<comment type="caution">
    <text evidence="2">The sequence shown here is derived from an EMBL/GenBank/DDBJ whole genome shotgun (WGS) entry which is preliminary data.</text>
</comment>
<evidence type="ECO:0000256" key="1">
    <source>
        <dbReference type="SAM" id="MobiDB-lite"/>
    </source>
</evidence>
<feature type="compositionally biased region" description="Acidic residues" evidence="1">
    <location>
        <begin position="78"/>
        <end position="95"/>
    </location>
</feature>
<evidence type="ECO:0000313" key="2">
    <source>
        <dbReference type="EMBL" id="GBM87824.1"/>
    </source>
</evidence>
<sequence length="95" mass="10489">MAWVTIVIVYEKSEGKKPTVFLVASVYELTPSKVDPLIANLRARPKTKLGNIIEEVCELLDIRAPAPIDQDAILSESSDTEESENALEESDLDSE</sequence>
<organism evidence="2 3">
    <name type="scientific">Araneus ventricosus</name>
    <name type="common">Orbweaver spider</name>
    <name type="synonym">Epeira ventricosa</name>
    <dbReference type="NCBI Taxonomy" id="182803"/>
    <lineage>
        <taxon>Eukaryota</taxon>
        <taxon>Metazoa</taxon>
        <taxon>Ecdysozoa</taxon>
        <taxon>Arthropoda</taxon>
        <taxon>Chelicerata</taxon>
        <taxon>Arachnida</taxon>
        <taxon>Araneae</taxon>
        <taxon>Araneomorphae</taxon>
        <taxon>Entelegynae</taxon>
        <taxon>Araneoidea</taxon>
        <taxon>Araneidae</taxon>
        <taxon>Araneus</taxon>
    </lineage>
</organism>
<proteinExistence type="predicted"/>
<name>A0A4Y2JD35_ARAVE</name>
<feature type="region of interest" description="Disordered" evidence="1">
    <location>
        <begin position="71"/>
        <end position="95"/>
    </location>
</feature>
<dbReference type="Proteomes" id="UP000499080">
    <property type="component" value="Unassembled WGS sequence"/>
</dbReference>
<dbReference type="EMBL" id="BGPR01003412">
    <property type="protein sequence ID" value="GBM87824.1"/>
    <property type="molecule type" value="Genomic_DNA"/>
</dbReference>
<dbReference type="AlphaFoldDB" id="A0A4Y2JD35"/>
<dbReference type="OrthoDB" id="8197165at2759"/>
<keyword evidence="3" id="KW-1185">Reference proteome</keyword>
<evidence type="ECO:0000313" key="3">
    <source>
        <dbReference type="Proteomes" id="UP000499080"/>
    </source>
</evidence>
<reference evidence="2 3" key="1">
    <citation type="journal article" date="2019" name="Sci. Rep.">
        <title>Orb-weaving spider Araneus ventricosus genome elucidates the spidroin gene catalogue.</title>
        <authorList>
            <person name="Kono N."/>
            <person name="Nakamura H."/>
            <person name="Ohtoshi R."/>
            <person name="Moran D.A.P."/>
            <person name="Shinohara A."/>
            <person name="Yoshida Y."/>
            <person name="Fujiwara M."/>
            <person name="Mori M."/>
            <person name="Tomita M."/>
            <person name="Arakawa K."/>
        </authorList>
    </citation>
    <scope>NUCLEOTIDE SEQUENCE [LARGE SCALE GENOMIC DNA]</scope>
</reference>
<accession>A0A4Y2JD35</accession>
<gene>
    <name evidence="2" type="ORF">AVEN_38492_1</name>
</gene>
<protein>
    <submittedName>
        <fullName evidence="2">Uncharacterized protein</fullName>
    </submittedName>
</protein>